<organism evidence="1 2">
    <name type="scientific">Ensete ventricosum</name>
    <name type="common">Abyssinian banana</name>
    <name type="synonym">Musa ensete</name>
    <dbReference type="NCBI Taxonomy" id="4639"/>
    <lineage>
        <taxon>Eukaryota</taxon>
        <taxon>Viridiplantae</taxon>
        <taxon>Streptophyta</taxon>
        <taxon>Embryophyta</taxon>
        <taxon>Tracheophyta</taxon>
        <taxon>Spermatophyta</taxon>
        <taxon>Magnoliopsida</taxon>
        <taxon>Liliopsida</taxon>
        <taxon>Zingiberales</taxon>
        <taxon>Musaceae</taxon>
        <taxon>Ensete</taxon>
    </lineage>
</organism>
<accession>A0A427AKH6</accession>
<comment type="caution">
    <text evidence="1">The sequence shown here is derived from an EMBL/GenBank/DDBJ whole genome shotgun (WGS) entry which is preliminary data.</text>
</comment>
<protein>
    <submittedName>
        <fullName evidence="1">Uncharacterized protein</fullName>
    </submittedName>
</protein>
<proteinExistence type="predicted"/>
<evidence type="ECO:0000313" key="1">
    <source>
        <dbReference type="EMBL" id="RRT76652.1"/>
    </source>
</evidence>
<dbReference type="EMBL" id="AMZH03002136">
    <property type="protein sequence ID" value="RRT76652.1"/>
    <property type="molecule type" value="Genomic_DNA"/>
</dbReference>
<dbReference type="AlphaFoldDB" id="A0A427AKH6"/>
<gene>
    <name evidence="1" type="ORF">B296_00002260</name>
</gene>
<dbReference type="Proteomes" id="UP000287651">
    <property type="component" value="Unassembled WGS sequence"/>
</dbReference>
<reference evidence="1 2" key="1">
    <citation type="journal article" date="2014" name="Agronomy (Basel)">
        <title>A Draft Genome Sequence for Ensete ventricosum, the Drought-Tolerant Tree Against Hunger.</title>
        <authorList>
            <person name="Harrison J."/>
            <person name="Moore K.A."/>
            <person name="Paszkiewicz K."/>
            <person name="Jones T."/>
            <person name="Grant M."/>
            <person name="Ambacheew D."/>
            <person name="Muzemil S."/>
            <person name="Studholme D.J."/>
        </authorList>
    </citation>
    <scope>NUCLEOTIDE SEQUENCE [LARGE SCALE GENOMIC DNA]</scope>
</reference>
<name>A0A427AKH6_ENSVE</name>
<evidence type="ECO:0000313" key="2">
    <source>
        <dbReference type="Proteomes" id="UP000287651"/>
    </source>
</evidence>
<sequence length="77" mass="8687">MSWTPIRPLELTSLRVVLSRWRRPPRGEDSGARRVGSGTLARSLAEDIVFHLGRDRAIDCSWAKVGDFEIRAKSAPR</sequence>